<name>A0A914C0C3_9BILA</name>
<dbReference type="Proteomes" id="UP000887540">
    <property type="component" value="Unplaced"/>
</dbReference>
<feature type="compositionally biased region" description="Basic residues" evidence="1">
    <location>
        <begin position="123"/>
        <end position="137"/>
    </location>
</feature>
<keyword evidence="2" id="KW-1185">Reference proteome</keyword>
<protein>
    <submittedName>
        <fullName evidence="3">Uncharacterized protein</fullName>
    </submittedName>
</protein>
<dbReference type="AlphaFoldDB" id="A0A914C0C3"/>
<feature type="compositionally biased region" description="Polar residues" evidence="1">
    <location>
        <begin position="316"/>
        <end position="333"/>
    </location>
</feature>
<dbReference type="WBParaSite" id="ACRNAN_Path_142.g494.t2">
    <property type="protein sequence ID" value="ACRNAN_Path_142.g494.t2"/>
    <property type="gene ID" value="ACRNAN_Path_142.g494"/>
</dbReference>
<feature type="region of interest" description="Disordered" evidence="1">
    <location>
        <begin position="123"/>
        <end position="146"/>
    </location>
</feature>
<sequence>MNSNFIVGSKLVGIENDSAQQQQQPYIYVAAGTAPPPSQTIINHVLDSMYNEHTAMTIYGTLPRRKLQYNKNFINSNTNVLTNPTISQCFSMSSHQISAPSYSFINEFNQYSNPVPYSAIHKHNFSRRKGGKRRFNGKRNLLANSSASSSSRSSIVTSSSGIFSTNSNQSSGIISPPLISSENTSSAASSTDYTETISTDYENILSDELNELNFNGYQNYDEIPFDSNHFNHSESPLNIADVEYSSMETLQKFPSVPFVPDFRANPVVYRCYQEQKKFYKQIYEQQFAAYAAVANAYKQRIQQNQTTSNSFQQSQEPQVDQNSRFSNSNQSYSIDPPNKQIPHQHLGLPPLPPPLFFPIAPFILPQDSYTVPYQDNFEENNSCSKSAQSQSVNIQNSNIASSLSKEQIRDIMLDRMLNHKSLRCSPLVATTPVCRVTTSPIQSENPSMNTPKRNG</sequence>
<evidence type="ECO:0000256" key="1">
    <source>
        <dbReference type="SAM" id="MobiDB-lite"/>
    </source>
</evidence>
<organism evidence="2 3">
    <name type="scientific">Acrobeloides nanus</name>
    <dbReference type="NCBI Taxonomy" id="290746"/>
    <lineage>
        <taxon>Eukaryota</taxon>
        <taxon>Metazoa</taxon>
        <taxon>Ecdysozoa</taxon>
        <taxon>Nematoda</taxon>
        <taxon>Chromadorea</taxon>
        <taxon>Rhabditida</taxon>
        <taxon>Tylenchina</taxon>
        <taxon>Cephalobomorpha</taxon>
        <taxon>Cephaloboidea</taxon>
        <taxon>Cephalobidae</taxon>
        <taxon>Acrobeloides</taxon>
    </lineage>
</organism>
<evidence type="ECO:0000313" key="3">
    <source>
        <dbReference type="WBParaSite" id="ACRNAN_Path_142.g494.t2"/>
    </source>
</evidence>
<feature type="region of interest" description="Disordered" evidence="1">
    <location>
        <begin position="304"/>
        <end position="347"/>
    </location>
</feature>
<proteinExistence type="predicted"/>
<evidence type="ECO:0000313" key="2">
    <source>
        <dbReference type="Proteomes" id="UP000887540"/>
    </source>
</evidence>
<reference evidence="3" key="1">
    <citation type="submission" date="2022-11" db="UniProtKB">
        <authorList>
            <consortium name="WormBaseParasite"/>
        </authorList>
    </citation>
    <scope>IDENTIFICATION</scope>
</reference>
<feature type="compositionally biased region" description="Low complexity" evidence="1">
    <location>
        <begin position="304"/>
        <end position="315"/>
    </location>
</feature>
<accession>A0A914C0C3</accession>